<protein>
    <submittedName>
        <fullName evidence="2">Uncharacterized protein</fullName>
    </submittedName>
</protein>
<evidence type="ECO:0000313" key="2">
    <source>
        <dbReference type="EMBL" id="CAH2067145.1"/>
    </source>
</evidence>
<feature type="compositionally biased region" description="Polar residues" evidence="1">
    <location>
        <begin position="74"/>
        <end position="88"/>
    </location>
</feature>
<keyword evidence="3" id="KW-1185">Reference proteome</keyword>
<evidence type="ECO:0000313" key="3">
    <source>
        <dbReference type="Proteomes" id="UP000837857"/>
    </source>
</evidence>
<evidence type="ECO:0000256" key="1">
    <source>
        <dbReference type="SAM" id="MobiDB-lite"/>
    </source>
</evidence>
<dbReference type="Proteomes" id="UP000837857">
    <property type="component" value="Chromosome 4"/>
</dbReference>
<sequence>MCFESYPAPPGKELIGEEKEYNHAKIYWENKKDKTENDRLGTMSSCEWEVASIYMAFAFKKCKTTWDANGKPSFVSSLKNTAEQNKNN</sequence>
<accession>A0ABN8IWR1</accession>
<feature type="region of interest" description="Disordered" evidence="1">
    <location>
        <begin position="69"/>
        <end position="88"/>
    </location>
</feature>
<reference evidence="2" key="1">
    <citation type="submission" date="2022-03" db="EMBL/GenBank/DDBJ databases">
        <authorList>
            <person name="Martin H S."/>
        </authorList>
    </citation>
    <scope>NUCLEOTIDE SEQUENCE</scope>
</reference>
<feature type="non-terminal residue" evidence="2">
    <location>
        <position position="88"/>
    </location>
</feature>
<organism evidence="2 3">
    <name type="scientific">Iphiclides podalirius</name>
    <name type="common">scarce swallowtail</name>
    <dbReference type="NCBI Taxonomy" id="110791"/>
    <lineage>
        <taxon>Eukaryota</taxon>
        <taxon>Metazoa</taxon>
        <taxon>Ecdysozoa</taxon>
        <taxon>Arthropoda</taxon>
        <taxon>Hexapoda</taxon>
        <taxon>Insecta</taxon>
        <taxon>Pterygota</taxon>
        <taxon>Neoptera</taxon>
        <taxon>Endopterygota</taxon>
        <taxon>Lepidoptera</taxon>
        <taxon>Glossata</taxon>
        <taxon>Ditrysia</taxon>
        <taxon>Papilionoidea</taxon>
        <taxon>Papilionidae</taxon>
        <taxon>Papilioninae</taxon>
        <taxon>Iphiclides</taxon>
    </lineage>
</organism>
<gene>
    <name evidence="2" type="ORF">IPOD504_LOCUS13746</name>
</gene>
<dbReference type="EMBL" id="OW152816">
    <property type="protein sequence ID" value="CAH2067145.1"/>
    <property type="molecule type" value="Genomic_DNA"/>
</dbReference>
<name>A0ABN8IWR1_9NEOP</name>
<proteinExistence type="predicted"/>
<dbReference type="InterPro" id="IPR029063">
    <property type="entry name" value="SAM-dependent_MTases_sf"/>
</dbReference>
<dbReference type="Gene3D" id="3.40.50.150">
    <property type="entry name" value="Vaccinia Virus protein VP39"/>
    <property type="match status" value="1"/>
</dbReference>